<proteinExistence type="predicted"/>
<keyword evidence="3" id="KW-0812">Transmembrane</keyword>
<dbReference type="EMBL" id="MU404353">
    <property type="protein sequence ID" value="KAI1614360.1"/>
    <property type="molecule type" value="Genomic_DNA"/>
</dbReference>
<evidence type="ECO:0000256" key="3">
    <source>
        <dbReference type="SAM" id="Phobius"/>
    </source>
</evidence>
<feature type="compositionally biased region" description="Acidic residues" evidence="2">
    <location>
        <begin position="77"/>
        <end position="90"/>
    </location>
</feature>
<feature type="transmembrane region" description="Helical" evidence="3">
    <location>
        <begin position="297"/>
        <end position="314"/>
    </location>
</feature>
<feature type="transmembrane region" description="Helical" evidence="3">
    <location>
        <begin position="486"/>
        <end position="508"/>
    </location>
</feature>
<evidence type="ECO:0000256" key="1">
    <source>
        <dbReference type="ARBA" id="ARBA00004477"/>
    </source>
</evidence>
<dbReference type="Proteomes" id="UP001203852">
    <property type="component" value="Unassembled WGS sequence"/>
</dbReference>
<comment type="caution">
    <text evidence="4">The sequence shown here is derived from an EMBL/GenBank/DDBJ whole genome shotgun (WGS) entry which is preliminary data.</text>
</comment>
<feature type="transmembrane region" description="Helical" evidence="3">
    <location>
        <begin position="323"/>
        <end position="339"/>
    </location>
</feature>
<feature type="compositionally biased region" description="Acidic residues" evidence="2">
    <location>
        <begin position="527"/>
        <end position="541"/>
    </location>
</feature>
<gene>
    <name evidence="4" type="ORF">EDD36DRAFT_224702</name>
</gene>
<feature type="transmembrane region" description="Helical" evidence="3">
    <location>
        <begin position="432"/>
        <end position="453"/>
    </location>
</feature>
<feature type="compositionally biased region" description="Low complexity" evidence="2">
    <location>
        <begin position="1"/>
        <end position="13"/>
    </location>
</feature>
<evidence type="ECO:0000313" key="4">
    <source>
        <dbReference type="EMBL" id="KAI1614360.1"/>
    </source>
</evidence>
<feature type="region of interest" description="Disordered" evidence="2">
    <location>
        <begin position="513"/>
        <end position="548"/>
    </location>
</feature>
<feature type="transmembrane region" description="Helical" evidence="3">
    <location>
        <begin position="460"/>
        <end position="480"/>
    </location>
</feature>
<feature type="compositionally biased region" description="Polar residues" evidence="2">
    <location>
        <begin position="34"/>
        <end position="43"/>
    </location>
</feature>
<evidence type="ECO:0000313" key="5">
    <source>
        <dbReference type="Proteomes" id="UP001203852"/>
    </source>
</evidence>
<reference evidence="4" key="1">
    <citation type="journal article" date="2022" name="bioRxiv">
        <title>Deciphering the potential niche of two novel black yeast fungi from a biological soil crust based on their genomes, phenotypes, and melanin regulation.</title>
        <authorList>
            <consortium name="DOE Joint Genome Institute"/>
            <person name="Carr E.C."/>
            <person name="Barton Q."/>
            <person name="Grambo S."/>
            <person name="Sullivan M."/>
            <person name="Renfro C.M."/>
            <person name="Kuo A."/>
            <person name="Pangilinan J."/>
            <person name="Lipzen A."/>
            <person name="Keymanesh K."/>
            <person name="Savage E."/>
            <person name="Barry K."/>
            <person name="Grigoriev I.V."/>
            <person name="Riekhof W.R."/>
            <person name="Harris S.S."/>
        </authorList>
    </citation>
    <scope>NUCLEOTIDE SEQUENCE</scope>
    <source>
        <strain evidence="4">JF 03-4F</strain>
    </source>
</reference>
<dbReference type="PANTHER" id="PTHR19346">
    <property type="entry name" value="SUGAR PHOSPHATE TRANSPORTER DOMAIN-CONTAINING PROTEIN"/>
    <property type="match status" value="1"/>
</dbReference>
<comment type="subcellular location">
    <subcellularLocation>
        <location evidence="1">Endoplasmic reticulum membrane</location>
        <topology evidence="1">Multi-pass membrane protein</topology>
    </subcellularLocation>
</comment>
<feature type="compositionally biased region" description="Basic and acidic residues" evidence="2">
    <location>
        <begin position="513"/>
        <end position="526"/>
    </location>
</feature>
<feature type="compositionally biased region" description="Basic and acidic residues" evidence="2">
    <location>
        <begin position="60"/>
        <end position="76"/>
    </location>
</feature>
<dbReference type="AlphaFoldDB" id="A0AAN6E0K7"/>
<feature type="compositionally biased region" description="Basic and acidic residues" evidence="2">
    <location>
        <begin position="111"/>
        <end position="121"/>
    </location>
</feature>
<accession>A0AAN6E0K7</accession>
<keyword evidence="3" id="KW-0472">Membrane</keyword>
<feature type="region of interest" description="Disordered" evidence="2">
    <location>
        <begin position="1"/>
        <end position="151"/>
    </location>
</feature>
<evidence type="ECO:0008006" key="6">
    <source>
        <dbReference type="Google" id="ProtNLM"/>
    </source>
</evidence>
<organism evidence="4 5">
    <name type="scientific">Exophiala viscosa</name>
    <dbReference type="NCBI Taxonomy" id="2486360"/>
    <lineage>
        <taxon>Eukaryota</taxon>
        <taxon>Fungi</taxon>
        <taxon>Dikarya</taxon>
        <taxon>Ascomycota</taxon>
        <taxon>Pezizomycotina</taxon>
        <taxon>Eurotiomycetes</taxon>
        <taxon>Chaetothyriomycetidae</taxon>
        <taxon>Chaetothyriales</taxon>
        <taxon>Herpotrichiellaceae</taxon>
        <taxon>Exophiala</taxon>
    </lineage>
</organism>
<feature type="compositionally biased region" description="Polar residues" evidence="2">
    <location>
        <begin position="127"/>
        <end position="151"/>
    </location>
</feature>
<dbReference type="InterPro" id="IPR026505">
    <property type="entry name" value="Solute_c_fam_35_mem_F3/F4"/>
</dbReference>
<keyword evidence="3" id="KW-1133">Transmembrane helix</keyword>
<dbReference type="SUPFAM" id="SSF103481">
    <property type="entry name" value="Multidrug resistance efflux transporter EmrE"/>
    <property type="match status" value="2"/>
</dbReference>
<feature type="transmembrane region" description="Helical" evidence="3">
    <location>
        <begin position="354"/>
        <end position="372"/>
    </location>
</feature>
<feature type="transmembrane region" description="Helical" evidence="3">
    <location>
        <begin position="199"/>
        <end position="218"/>
    </location>
</feature>
<dbReference type="PANTHER" id="PTHR19346:SF4">
    <property type="entry name" value="SUGAR PHOSPHATE TRANSPORTER DOMAIN-CONTAINING PROTEIN"/>
    <property type="match status" value="1"/>
</dbReference>
<evidence type="ECO:0000256" key="2">
    <source>
        <dbReference type="SAM" id="MobiDB-lite"/>
    </source>
</evidence>
<keyword evidence="5" id="KW-1185">Reference proteome</keyword>
<sequence>MTTTAASDSSDSTAGDHLIYTPSGTESPLPFVSKTLNPHSHPSTARPPSPVRLKSLPSAIKHEFRAEHQGEFHFDTNVEEEDEEDEDEDDMSVKPSMHRPTGPHSHVPLLAEDKLESRGRPDGPSPRGSQRLRTTQSFASHRSTFRSRSPSYAQPKDVVRRKYMYASFFLVLSLASFVVQTETAVYIQHDLGWDKAYCMMYLTHGSWIFLWPIQLAIIRIQKRKLSWAAFWRRHVQLVTTTAQMVESHDLGAAAGTRSVSPWSYMIKTTAFITTFLTMAGGSWYVAVNLTSPSDLTAIYNCSAFFAYVFSIMLLHDKLRFDKALSVGLAIVGVLVVAYGDKEEAVPGKEKGPGSKLLGNVVIGIGSVAYGFYEVLYKRFACPPEGTSPGRGMIFANTFGSMVGLFTLCVLWIPLPILHFTGLEKFEFPTGRAAGLLAISTLSNAVFSGSFLVLMSLTSPVLSSVAALLTIFLVAITDWIITGKPLSGAAMVGGALIVVAFAMLSFATYKEMKEEERAREEDENKIFDDEDEDEDDGEEETDELGRRGS</sequence>
<feature type="transmembrane region" description="Helical" evidence="3">
    <location>
        <begin position="163"/>
        <end position="187"/>
    </location>
</feature>
<name>A0AAN6E0K7_9EURO</name>
<dbReference type="InterPro" id="IPR037185">
    <property type="entry name" value="EmrE-like"/>
</dbReference>
<feature type="transmembrane region" description="Helical" evidence="3">
    <location>
        <begin position="393"/>
        <end position="412"/>
    </location>
</feature>
<protein>
    <recommendedName>
        <fullName evidence="6">EamA domain-containing protein</fullName>
    </recommendedName>
</protein>
<feature type="transmembrane region" description="Helical" evidence="3">
    <location>
        <begin position="264"/>
        <end position="285"/>
    </location>
</feature>